<protein>
    <recommendedName>
        <fullName evidence="4">PEP-utilising enzyme C-terminal domain-containing protein</fullName>
    </recommendedName>
</protein>
<keyword evidence="3" id="KW-1185">Reference proteome</keyword>
<proteinExistence type="predicted"/>
<evidence type="ECO:0000313" key="3">
    <source>
        <dbReference type="Proteomes" id="UP001554567"/>
    </source>
</evidence>
<organism evidence="2 3">
    <name type="scientific">Erwinia papayae</name>
    <dbReference type="NCBI Taxonomy" id="206499"/>
    <lineage>
        <taxon>Bacteria</taxon>
        <taxon>Pseudomonadati</taxon>
        <taxon>Pseudomonadota</taxon>
        <taxon>Gammaproteobacteria</taxon>
        <taxon>Enterobacterales</taxon>
        <taxon>Erwiniaceae</taxon>
        <taxon>Erwinia</taxon>
    </lineage>
</organism>
<accession>A0ABV3N2M3</accession>
<dbReference type="InterPro" id="IPR015813">
    <property type="entry name" value="Pyrv/PenolPyrv_kinase-like_dom"/>
</dbReference>
<comment type="caution">
    <text evidence="2">The sequence shown here is derived from an EMBL/GenBank/DDBJ whole genome shotgun (WGS) entry which is preliminary data.</text>
</comment>
<dbReference type="EMBL" id="JBFKZN010000006">
    <property type="protein sequence ID" value="MEW5289998.1"/>
    <property type="molecule type" value="Genomic_DNA"/>
</dbReference>
<dbReference type="InterPro" id="IPR040442">
    <property type="entry name" value="Pyrv_kinase-like_dom_sf"/>
</dbReference>
<gene>
    <name evidence="2" type="ORF">ABW286_12520</name>
</gene>
<dbReference type="RefSeq" id="WP_367167677.1">
    <property type="nucleotide sequence ID" value="NZ_JBFKZN010000006.1"/>
</dbReference>
<evidence type="ECO:0008006" key="4">
    <source>
        <dbReference type="Google" id="ProtNLM"/>
    </source>
</evidence>
<reference evidence="2 3" key="1">
    <citation type="submission" date="2024-07" db="EMBL/GenBank/DDBJ databases">
        <authorList>
            <person name="Dulla G.F.J."/>
            <person name="Delorm J.G."/>
        </authorList>
    </citation>
    <scope>NUCLEOTIDE SEQUENCE [LARGE SCALE GENOMIC DNA]</scope>
    <source>
        <strain evidence="2 3">JGD 233</strain>
    </source>
</reference>
<dbReference type="SUPFAM" id="SSF51621">
    <property type="entry name" value="Phosphoenolpyruvate/pyruvate domain"/>
    <property type="match status" value="1"/>
</dbReference>
<dbReference type="Gene3D" id="3.20.20.60">
    <property type="entry name" value="Phosphoenolpyruvate-binding domains"/>
    <property type="match status" value="1"/>
</dbReference>
<evidence type="ECO:0000313" key="2">
    <source>
        <dbReference type="EMBL" id="MEW5289998.1"/>
    </source>
</evidence>
<keyword evidence="1" id="KW-0479">Metal-binding</keyword>
<evidence type="ECO:0000256" key="1">
    <source>
        <dbReference type="ARBA" id="ARBA00022723"/>
    </source>
</evidence>
<name>A0ABV3N2M3_9GAMM</name>
<dbReference type="Proteomes" id="UP001554567">
    <property type="component" value="Unassembled WGS sequence"/>
</dbReference>
<sequence length="165" mass="19173">MPFISSLQELYNIRDGLNISSHKIQIIPMIETPGLLDEILSAEMLQFDEVVVGLNDLTSLYYGMTREKNSINVGDVLYQKLLQLVNKKLKVTLAGNIRSETIQNADDTFPLAMHLWNGWNDNLARERVTKIKELALQLKHDYFKRKVVENENFRIYTIYENNINK</sequence>